<dbReference type="InterPro" id="IPR014043">
    <property type="entry name" value="Acyl_transferase_dom"/>
</dbReference>
<dbReference type="RefSeq" id="WP_154027450.1">
    <property type="nucleotide sequence ID" value="NZ_LR217695.1"/>
</dbReference>
<dbReference type="GO" id="GO:0005829">
    <property type="term" value="C:cytosol"/>
    <property type="evidence" value="ECO:0007669"/>
    <property type="project" value="TreeGrafter"/>
</dbReference>
<dbReference type="EMBL" id="LR217695">
    <property type="protein sequence ID" value="VFP78211.1"/>
    <property type="molecule type" value="Genomic_DNA"/>
</dbReference>
<dbReference type="SUPFAM" id="SSF52151">
    <property type="entry name" value="FabD/lysophospholipase-like"/>
    <property type="match status" value="1"/>
</dbReference>
<dbReference type="Pfam" id="PF00698">
    <property type="entry name" value="Acyl_transf_1"/>
    <property type="match status" value="1"/>
</dbReference>
<dbReference type="EC" id="2.3.1.39" evidence="2 7"/>
<comment type="catalytic activity">
    <reaction evidence="6 7">
        <text>holo-[ACP] + malonyl-CoA = malonyl-[ACP] + CoA</text>
        <dbReference type="Rhea" id="RHEA:41792"/>
        <dbReference type="Rhea" id="RHEA-COMP:9623"/>
        <dbReference type="Rhea" id="RHEA-COMP:9685"/>
        <dbReference type="ChEBI" id="CHEBI:57287"/>
        <dbReference type="ChEBI" id="CHEBI:57384"/>
        <dbReference type="ChEBI" id="CHEBI:64479"/>
        <dbReference type="ChEBI" id="CHEBI:78449"/>
        <dbReference type="EC" id="2.3.1.39"/>
    </reaction>
</comment>
<dbReference type="OrthoDB" id="9808564at2"/>
<evidence type="ECO:0000256" key="8">
    <source>
        <dbReference type="PIRSR" id="PIRSR000446-1"/>
    </source>
</evidence>
<dbReference type="GO" id="GO:0004314">
    <property type="term" value="F:[acyl-carrier-protein] S-malonyltransferase activity"/>
    <property type="evidence" value="ECO:0007669"/>
    <property type="project" value="UniProtKB-EC"/>
</dbReference>
<dbReference type="InterPro" id="IPR016035">
    <property type="entry name" value="Acyl_Trfase/lysoPLipase"/>
</dbReference>
<dbReference type="SMART" id="SM00827">
    <property type="entry name" value="PKS_AT"/>
    <property type="match status" value="1"/>
</dbReference>
<feature type="active site" evidence="8">
    <location>
        <position position="92"/>
    </location>
</feature>
<feature type="active site" evidence="8">
    <location>
        <position position="201"/>
    </location>
</feature>
<evidence type="ECO:0000259" key="9">
    <source>
        <dbReference type="SMART" id="SM00827"/>
    </source>
</evidence>
<accession>A0A451CY66</accession>
<name>A0A451CY66_9GAMM</name>
<dbReference type="InterPro" id="IPR050858">
    <property type="entry name" value="Mal-CoA-ACP_Trans/PKS_FabD"/>
</dbReference>
<evidence type="ECO:0000256" key="6">
    <source>
        <dbReference type="ARBA" id="ARBA00048462"/>
    </source>
</evidence>
<dbReference type="AlphaFoldDB" id="A0A451CY66"/>
<dbReference type="SUPFAM" id="SSF55048">
    <property type="entry name" value="Probable ACP-binding domain of malonyl-CoA ACP transacylase"/>
    <property type="match status" value="1"/>
</dbReference>
<keyword evidence="4 7" id="KW-0808">Transferase</keyword>
<protein>
    <recommendedName>
        <fullName evidence="3 7">Malonyl CoA-acyl carrier protein transacylase</fullName>
        <ecNumber evidence="2 7">2.3.1.39</ecNumber>
    </recommendedName>
</protein>
<dbReference type="PANTHER" id="PTHR42681">
    <property type="entry name" value="MALONYL-COA-ACYL CARRIER PROTEIN TRANSACYLASE, MITOCHONDRIAL"/>
    <property type="match status" value="1"/>
</dbReference>
<dbReference type="InterPro" id="IPR001227">
    <property type="entry name" value="Ac_transferase_dom_sf"/>
</dbReference>
<evidence type="ECO:0000256" key="5">
    <source>
        <dbReference type="ARBA" id="ARBA00023315"/>
    </source>
</evidence>
<evidence type="ECO:0000313" key="10">
    <source>
        <dbReference type="EMBL" id="VFP78211.1"/>
    </source>
</evidence>
<dbReference type="UniPathway" id="UPA00094"/>
<evidence type="ECO:0000256" key="1">
    <source>
        <dbReference type="ARBA" id="ARBA00005194"/>
    </source>
</evidence>
<comment type="similarity">
    <text evidence="7">Belongs to the fabD family.</text>
</comment>
<evidence type="ECO:0000256" key="2">
    <source>
        <dbReference type="ARBA" id="ARBA00013258"/>
    </source>
</evidence>
<dbReference type="PANTHER" id="PTHR42681:SF1">
    <property type="entry name" value="MALONYL-COA-ACYL CARRIER PROTEIN TRANSACYLASE, MITOCHONDRIAL"/>
    <property type="match status" value="1"/>
</dbReference>
<organism evidence="10 11">
    <name type="scientific">Buchnera aphidicola</name>
    <name type="common">Cinara cuneomaculata</name>
    <dbReference type="NCBI Taxonomy" id="1660040"/>
    <lineage>
        <taxon>Bacteria</taxon>
        <taxon>Pseudomonadati</taxon>
        <taxon>Pseudomonadota</taxon>
        <taxon>Gammaproteobacteria</taxon>
        <taxon>Enterobacterales</taxon>
        <taxon>Erwiniaceae</taxon>
        <taxon>Buchnera</taxon>
    </lineage>
</organism>
<keyword evidence="5 7" id="KW-0012">Acyltransferase</keyword>
<evidence type="ECO:0000256" key="7">
    <source>
        <dbReference type="PIRNR" id="PIRNR000446"/>
    </source>
</evidence>
<feature type="domain" description="Malonyl-CoA:ACP transacylase (MAT)" evidence="9">
    <location>
        <begin position="7"/>
        <end position="302"/>
    </location>
</feature>
<dbReference type="GO" id="GO:0006633">
    <property type="term" value="P:fatty acid biosynthetic process"/>
    <property type="evidence" value="ECO:0007669"/>
    <property type="project" value="UniProtKB-UniPathway"/>
</dbReference>
<evidence type="ECO:0000256" key="4">
    <source>
        <dbReference type="ARBA" id="ARBA00022679"/>
    </source>
</evidence>
<dbReference type="Proteomes" id="UP000294404">
    <property type="component" value="Chromosome"/>
</dbReference>
<evidence type="ECO:0000313" key="11">
    <source>
        <dbReference type="Proteomes" id="UP000294404"/>
    </source>
</evidence>
<dbReference type="InterPro" id="IPR016036">
    <property type="entry name" value="Malonyl_transacylase_ACP-bd"/>
</dbReference>
<dbReference type="PIRSF" id="PIRSF000446">
    <property type="entry name" value="Mct"/>
    <property type="match status" value="1"/>
</dbReference>
<proteinExistence type="inferred from homology"/>
<gene>
    <name evidence="10" type="primary">fabD</name>
    <name evidence="10" type="ORF">BUCICUMA2628_224</name>
</gene>
<evidence type="ECO:0000256" key="3">
    <source>
        <dbReference type="ARBA" id="ARBA00018953"/>
    </source>
</evidence>
<dbReference type="InterPro" id="IPR024925">
    <property type="entry name" value="Malonyl_CoA-ACP_transAc"/>
</dbReference>
<sequence>MHKISFIFPGYGFYNIKFLKSFFKKHTIIKNTFNEASDLLHKNIYNNFLKNNNNSIYINKNIYLLTFISSIAIYRLLNQEISIKPTVLAGHSLGQYSALVCNDNMSFREALKIITIRNKIMLLAVKNIQVLTLVVIGLNYVLVKQICSLTFLIDQVFISIINSHKQVVITGNYSAVYTAGKIFKKQFRAKIIRLPTSITSHCILLKKYKKIFSNYLNKITISTGKYPIISNHNAAIMYTIQDIYLASIKQIYKKVQWEKSIKKIISMGIDVFIEIGPGQILTNLNKKYFNVASYATSSNQKLSLVMDILKNHEKKNCFSNRS</sequence>
<comment type="pathway">
    <text evidence="1">Lipid metabolism; fatty acid biosynthesis.</text>
</comment>
<dbReference type="Gene3D" id="3.30.70.250">
    <property type="entry name" value="Malonyl-CoA ACP transacylase, ACP-binding"/>
    <property type="match status" value="1"/>
</dbReference>
<dbReference type="Gene3D" id="3.40.366.10">
    <property type="entry name" value="Malonyl-Coenzyme A Acyl Carrier Protein, domain 2"/>
    <property type="match status" value="1"/>
</dbReference>
<reference evidence="10 11" key="1">
    <citation type="submission" date="2019-02" db="EMBL/GenBank/DDBJ databases">
        <authorList>
            <person name="Manzano-Marin A."/>
            <person name="Manzano-Marin A."/>
        </authorList>
    </citation>
    <scope>NUCLEOTIDE SEQUENCE [LARGE SCALE GENOMIC DNA]</scope>
    <source>
        <strain evidence="10 11">BuCicuneomaculata</strain>
    </source>
</reference>